<evidence type="ECO:0000256" key="7">
    <source>
        <dbReference type="ARBA" id="ARBA00023284"/>
    </source>
</evidence>
<evidence type="ECO:0000313" key="15">
    <source>
        <dbReference type="Proteomes" id="UP000002899"/>
    </source>
</evidence>
<dbReference type="GO" id="GO:0045252">
    <property type="term" value="C:oxoglutarate dehydrogenase complex"/>
    <property type="evidence" value="ECO:0007669"/>
    <property type="project" value="TreeGrafter"/>
</dbReference>
<dbReference type="RefSeq" id="XP_012649464.1">
    <property type="nucleotide sequence ID" value="XM_012794010.1"/>
</dbReference>
<dbReference type="EMBL" id="LN871598">
    <property type="protein sequence ID" value="CTQ41453.1"/>
    <property type="molecule type" value="Genomic_DNA"/>
</dbReference>
<accession>A0A0K3AS75</accession>
<dbReference type="PRINTS" id="PR00411">
    <property type="entry name" value="PNDRDTASEI"/>
</dbReference>
<keyword evidence="4 11" id="KW-0560">Oxidoreductase</keyword>
<dbReference type="PANTHER" id="PTHR22912">
    <property type="entry name" value="DISULFIDE OXIDOREDUCTASE"/>
    <property type="match status" value="1"/>
</dbReference>
<gene>
    <name evidence="14" type="ORF">BMR1_03g04265</name>
</gene>
<evidence type="ECO:0000313" key="14">
    <source>
        <dbReference type="EMBL" id="CTQ41453.1"/>
    </source>
</evidence>
<dbReference type="OrthoDB" id="361797at2759"/>
<evidence type="ECO:0000256" key="10">
    <source>
        <dbReference type="PIRSR" id="PIRSR000350-4"/>
    </source>
</evidence>
<reference evidence="14 15" key="1">
    <citation type="journal article" date="2012" name="Nucleic Acids Res.">
        <title>Sequencing of the smallest Apicomplexan genome from the human pathogen Babesia microti.</title>
        <authorList>
            <person name="Cornillot E."/>
            <person name="Hadj-Kaddour K."/>
            <person name="Dassouli A."/>
            <person name="Noel B."/>
            <person name="Ranwez V."/>
            <person name="Vacherie B."/>
            <person name="Augagneur Y."/>
            <person name="Bres V."/>
            <person name="Duclos A."/>
            <person name="Randazzo S."/>
            <person name="Carcy B."/>
            <person name="Debierre-Grockiego F."/>
            <person name="Delbecq S."/>
            <person name="Moubri-Menage K."/>
            <person name="Shams-Eldin H."/>
            <person name="Usmani-Brown S."/>
            <person name="Bringaud F."/>
            <person name="Wincker P."/>
            <person name="Vivares C.P."/>
            <person name="Schwarz R.T."/>
            <person name="Schetters T.P."/>
            <person name="Krause P.J."/>
            <person name="Gorenflot A."/>
            <person name="Berry V."/>
            <person name="Barbe V."/>
            <person name="Ben Mamoun C."/>
        </authorList>
    </citation>
    <scope>NUCLEOTIDE SEQUENCE [LARGE SCALE GENOMIC DNA]</scope>
    <source>
        <strain evidence="14 15">RI</strain>
    </source>
</reference>
<feature type="domain" description="Pyridine nucleotide-disulphide oxidoreductase dimerisation" evidence="12">
    <location>
        <begin position="354"/>
        <end position="462"/>
    </location>
</feature>
<dbReference type="Pfam" id="PF02852">
    <property type="entry name" value="Pyr_redox_dim"/>
    <property type="match status" value="1"/>
</dbReference>
<dbReference type="AlphaFoldDB" id="A0A0K3AS75"/>
<dbReference type="KEGG" id="bmic:BMR1_03g04265"/>
<dbReference type="InterPro" id="IPR016156">
    <property type="entry name" value="FAD/NAD-linked_Rdtase_dimer_sf"/>
</dbReference>
<keyword evidence="9" id="KW-0547">Nucleotide-binding</keyword>
<dbReference type="GO" id="GO:0005739">
    <property type="term" value="C:mitochondrion"/>
    <property type="evidence" value="ECO:0007669"/>
    <property type="project" value="TreeGrafter"/>
</dbReference>
<feature type="binding site" evidence="9">
    <location>
        <position position="124"/>
    </location>
    <ligand>
        <name>FAD</name>
        <dbReference type="ChEBI" id="CHEBI:57692"/>
    </ligand>
</feature>
<reference evidence="14 15" key="2">
    <citation type="journal article" date="2013" name="PLoS ONE">
        <title>Whole genome mapping and re-organization of the nuclear and mitochondrial genomes of Babesia microti isolates.</title>
        <authorList>
            <person name="Cornillot E."/>
            <person name="Dassouli A."/>
            <person name="Garg A."/>
            <person name="Pachikara N."/>
            <person name="Randazzo S."/>
            <person name="Depoix D."/>
            <person name="Carcy B."/>
            <person name="Delbecq S."/>
            <person name="Frutos R."/>
            <person name="Silva J.C."/>
            <person name="Sutton R."/>
            <person name="Krause P.J."/>
            <person name="Mamoun C.B."/>
        </authorList>
    </citation>
    <scope>NUCLEOTIDE SEQUENCE [LARGE SCALE GENOMIC DNA]</scope>
    <source>
        <strain evidence="14 15">RI</strain>
    </source>
</reference>
<dbReference type="VEuPathDB" id="PiroplasmaDB:BMR1_03g04265"/>
<evidence type="ECO:0000259" key="13">
    <source>
        <dbReference type="Pfam" id="PF07992"/>
    </source>
</evidence>
<organism evidence="14 15">
    <name type="scientific">Babesia microti (strain RI)</name>
    <dbReference type="NCBI Taxonomy" id="1133968"/>
    <lineage>
        <taxon>Eukaryota</taxon>
        <taxon>Sar</taxon>
        <taxon>Alveolata</taxon>
        <taxon>Apicomplexa</taxon>
        <taxon>Aconoidasida</taxon>
        <taxon>Piroplasmida</taxon>
        <taxon>Babesiidae</taxon>
        <taxon>Babesia</taxon>
    </lineage>
</organism>
<dbReference type="InterPro" id="IPR036188">
    <property type="entry name" value="FAD/NAD-bd_sf"/>
</dbReference>
<dbReference type="FunFam" id="3.30.390.30:FF:000001">
    <property type="entry name" value="Dihydrolipoyl dehydrogenase"/>
    <property type="match status" value="1"/>
</dbReference>
<dbReference type="GeneID" id="24425500"/>
<feature type="binding site" evidence="9">
    <location>
        <position position="60"/>
    </location>
    <ligand>
        <name>FAD</name>
        <dbReference type="ChEBI" id="CHEBI:57692"/>
    </ligand>
</feature>
<dbReference type="NCBIfam" id="TIGR01350">
    <property type="entry name" value="lipoamide_DH"/>
    <property type="match status" value="1"/>
</dbReference>
<comment type="miscellaneous">
    <text evidence="11">The active site is a redox-active disulfide bond.</text>
</comment>
<feature type="binding site" evidence="9">
    <location>
        <position position="278"/>
    </location>
    <ligand>
        <name>NAD(+)</name>
        <dbReference type="ChEBI" id="CHEBI:57540"/>
    </ligand>
</feature>
<dbReference type="InterPro" id="IPR006258">
    <property type="entry name" value="Lipoamide_DH"/>
</dbReference>
<evidence type="ECO:0000256" key="5">
    <source>
        <dbReference type="ARBA" id="ARBA00023027"/>
    </source>
</evidence>
<evidence type="ECO:0000256" key="9">
    <source>
        <dbReference type="PIRSR" id="PIRSR000350-3"/>
    </source>
</evidence>
<keyword evidence="6" id="KW-1015">Disulfide bond</keyword>
<dbReference type="InterPro" id="IPR004099">
    <property type="entry name" value="Pyr_nucl-diS_OxRdtase_dimer"/>
</dbReference>
<dbReference type="GO" id="GO:0004148">
    <property type="term" value="F:dihydrolipoyl dehydrogenase (NADH) activity"/>
    <property type="evidence" value="ECO:0007669"/>
    <property type="project" value="UniProtKB-EC"/>
</dbReference>
<feature type="domain" description="FAD/NAD(P)-binding" evidence="13">
    <location>
        <begin position="14"/>
        <end position="334"/>
    </location>
</feature>
<sequence length="473" mass="50136">MILSRLKRFSRSLDLAVIGGGPGGYVAAIKAAQEGLNVACIEHRGSLGGTCLNVGCIPSKLLINTAYNYHFISHGLAGTGLSVSGVSYKFGDIVAAKDKCVKSLIQGIEFLFKKNKVQYIKGWGTIKSPTQIQVTTSAGTDILEAKNIIIATGSIPSPFPPLPFSDKVVSSDQVLSLPTCPKSMIIVGAGAIGLEMASVFNWLGTKVKVLEFSKKICSVMDHEISDALKTALVKQGIEIHTDTKVNGGTESSTGVKVTADKNGEYVDHEVELVLVATGRIPYTENLGLEAIGVETIRGKVPVTSNLSLEKYPNIYAIGDVIDGPMLAHKAEDDGVFVVGQIVGRDLAHLDYNTVPSVIYTHPEVSGVGQTEQSLIESGIKYTKGVFPLVANSRAKLANETTGFVKVLSDEESGKILGAWIFGTQASELIATFGLAITYGASAQDVSRVCFAHPTVSEAIKEACLAAHSKPIHF</sequence>
<feature type="binding site" evidence="9">
    <location>
        <begin position="152"/>
        <end position="154"/>
    </location>
    <ligand>
        <name>FAD</name>
        <dbReference type="ChEBI" id="CHEBI:57692"/>
    </ligand>
</feature>
<protein>
    <recommendedName>
        <fullName evidence="11">Dihydrolipoyl dehydrogenase</fullName>
        <ecNumber evidence="11">1.8.1.4</ecNumber>
    </recommendedName>
</protein>
<evidence type="ECO:0000259" key="12">
    <source>
        <dbReference type="Pfam" id="PF02852"/>
    </source>
</evidence>
<dbReference type="InterPro" id="IPR012999">
    <property type="entry name" value="Pyr_OxRdtase_I_AS"/>
</dbReference>
<dbReference type="InterPro" id="IPR023753">
    <property type="entry name" value="FAD/NAD-binding_dom"/>
</dbReference>
<dbReference type="PIRSF" id="PIRSF000350">
    <property type="entry name" value="Mercury_reductase_MerA"/>
    <property type="match status" value="1"/>
</dbReference>
<feature type="binding site" evidence="9">
    <location>
        <begin position="325"/>
        <end position="328"/>
    </location>
    <ligand>
        <name>FAD</name>
        <dbReference type="ChEBI" id="CHEBI:57692"/>
    </ligand>
</feature>
<dbReference type="SUPFAM" id="SSF55424">
    <property type="entry name" value="FAD/NAD-linked reductases, dimerisation (C-terminal) domain"/>
    <property type="match status" value="1"/>
</dbReference>
<evidence type="ECO:0000256" key="2">
    <source>
        <dbReference type="ARBA" id="ARBA00022630"/>
    </source>
</evidence>
<comment type="catalytic activity">
    <reaction evidence="11">
        <text>N(6)-[(R)-dihydrolipoyl]-L-lysyl-[protein] + NAD(+) = N(6)-[(R)-lipoyl]-L-lysyl-[protein] + NADH + H(+)</text>
        <dbReference type="Rhea" id="RHEA:15045"/>
        <dbReference type="Rhea" id="RHEA-COMP:10474"/>
        <dbReference type="Rhea" id="RHEA-COMP:10475"/>
        <dbReference type="ChEBI" id="CHEBI:15378"/>
        <dbReference type="ChEBI" id="CHEBI:57540"/>
        <dbReference type="ChEBI" id="CHEBI:57945"/>
        <dbReference type="ChEBI" id="CHEBI:83099"/>
        <dbReference type="ChEBI" id="CHEBI:83100"/>
        <dbReference type="EC" id="1.8.1.4"/>
    </reaction>
</comment>
<dbReference type="GO" id="GO:0006103">
    <property type="term" value="P:2-oxoglutarate metabolic process"/>
    <property type="evidence" value="ECO:0007669"/>
    <property type="project" value="TreeGrafter"/>
</dbReference>
<keyword evidence="3 9" id="KW-0274">FAD</keyword>
<evidence type="ECO:0000256" key="3">
    <source>
        <dbReference type="ARBA" id="ARBA00022827"/>
    </source>
</evidence>
<keyword evidence="7 11" id="KW-0676">Redox-active center</keyword>
<keyword evidence="2 11" id="KW-0285">Flavoprotein</keyword>
<dbReference type="OMA" id="HMVGDRM"/>
<dbReference type="GO" id="GO:0050660">
    <property type="term" value="F:flavin adenine dinucleotide binding"/>
    <property type="evidence" value="ECO:0007669"/>
    <property type="project" value="InterPro"/>
</dbReference>
<proteinExistence type="inferred from homology"/>
<feature type="binding site" evidence="9">
    <location>
        <begin position="188"/>
        <end position="195"/>
    </location>
    <ligand>
        <name>NAD(+)</name>
        <dbReference type="ChEBI" id="CHEBI:57540"/>
    </ligand>
</feature>
<evidence type="ECO:0000256" key="8">
    <source>
        <dbReference type="PIRSR" id="PIRSR000350-2"/>
    </source>
</evidence>
<keyword evidence="5 9" id="KW-0520">NAD</keyword>
<reference evidence="14 15" key="3">
    <citation type="journal article" date="2016" name="Sci. Rep.">
        <title>Genome-wide diversity and gene expression profiling of Babesia microti isolates identify polymorphic genes that mediate host-pathogen interactions.</title>
        <authorList>
            <person name="Silva J.C."/>
            <person name="Cornillot E."/>
            <person name="McCracken C."/>
            <person name="Usmani-Brown S."/>
            <person name="Dwivedi A."/>
            <person name="Ifeonu O.O."/>
            <person name="Crabtree J."/>
            <person name="Gotia H.T."/>
            <person name="Virji A.Z."/>
            <person name="Reynes C."/>
            <person name="Colinge J."/>
            <person name="Kumar V."/>
            <person name="Lawres L."/>
            <person name="Pazzi J.E."/>
            <person name="Pablo J.V."/>
            <person name="Hung C."/>
            <person name="Brancato J."/>
            <person name="Kumari P."/>
            <person name="Orvis J."/>
            <person name="Tretina K."/>
            <person name="Chibucos M."/>
            <person name="Ott S."/>
            <person name="Sadzewicz L."/>
            <person name="Sengamalay N."/>
            <person name="Shetty A.C."/>
            <person name="Su Q."/>
            <person name="Tallon L."/>
            <person name="Fraser C.M."/>
            <person name="Frutos R."/>
            <person name="Molina D.M."/>
            <person name="Krause P.J."/>
            <person name="Ben Mamoun C."/>
        </authorList>
    </citation>
    <scope>NUCLEOTIDE SEQUENCE [LARGE SCALE GENOMIC DNA]</scope>
    <source>
        <strain evidence="14 15">RI</strain>
    </source>
</reference>
<dbReference type="InterPro" id="IPR001100">
    <property type="entry name" value="Pyr_nuc-diS_OxRdtase"/>
</dbReference>
<comment type="similarity">
    <text evidence="1 11">Belongs to the class-I pyridine nucleotide-disulfide oxidoreductase family.</text>
</comment>
<dbReference type="PANTHER" id="PTHR22912:SF223">
    <property type="entry name" value="DIHYDROLIPOYL DEHYDROGENASE 1, MITOCHONDRIAL"/>
    <property type="match status" value="1"/>
</dbReference>
<feature type="active site" description="Proton acceptor" evidence="8">
    <location>
        <position position="452"/>
    </location>
</feature>
<dbReference type="Gene3D" id="3.50.50.60">
    <property type="entry name" value="FAD/NAD(P)-binding domain"/>
    <property type="match status" value="2"/>
</dbReference>
<dbReference type="Proteomes" id="UP000002899">
    <property type="component" value="Chromosome III"/>
</dbReference>
<dbReference type="PROSITE" id="PS00076">
    <property type="entry name" value="PYRIDINE_REDOX_1"/>
    <property type="match status" value="1"/>
</dbReference>
<comment type="cofactor">
    <cofactor evidence="9 11">
        <name>FAD</name>
        <dbReference type="ChEBI" id="CHEBI:57692"/>
    </cofactor>
    <text evidence="9 11">Binds 1 FAD per subunit.</text>
</comment>
<feature type="disulfide bond" description="Redox-active" evidence="10">
    <location>
        <begin position="51"/>
        <end position="56"/>
    </location>
</feature>
<evidence type="ECO:0000256" key="1">
    <source>
        <dbReference type="ARBA" id="ARBA00007532"/>
    </source>
</evidence>
<keyword evidence="15" id="KW-1185">Reference proteome</keyword>
<feature type="binding site" evidence="9">
    <location>
        <position position="211"/>
    </location>
    <ligand>
        <name>NAD(+)</name>
        <dbReference type="ChEBI" id="CHEBI:57540"/>
    </ligand>
</feature>
<evidence type="ECO:0000256" key="6">
    <source>
        <dbReference type="ARBA" id="ARBA00023157"/>
    </source>
</evidence>
<name>A0A0K3AS75_BABMR</name>
<evidence type="ECO:0000256" key="4">
    <source>
        <dbReference type="ARBA" id="ARBA00023002"/>
    </source>
</evidence>
<dbReference type="SUPFAM" id="SSF51905">
    <property type="entry name" value="FAD/NAD(P)-binding domain"/>
    <property type="match status" value="1"/>
</dbReference>
<dbReference type="Gene3D" id="3.30.390.30">
    <property type="match status" value="1"/>
</dbReference>
<dbReference type="PRINTS" id="PR00368">
    <property type="entry name" value="FADPNR"/>
</dbReference>
<evidence type="ECO:0000256" key="11">
    <source>
        <dbReference type="RuleBase" id="RU003692"/>
    </source>
</evidence>
<dbReference type="Pfam" id="PF07992">
    <property type="entry name" value="Pyr_redox_2"/>
    <property type="match status" value="1"/>
</dbReference>
<dbReference type="InterPro" id="IPR050151">
    <property type="entry name" value="Class-I_Pyr_Nuc-Dis_Oxidored"/>
</dbReference>
<feature type="binding site" evidence="9">
    <location>
        <position position="319"/>
    </location>
    <ligand>
        <name>FAD</name>
        <dbReference type="ChEBI" id="CHEBI:57692"/>
    </ligand>
</feature>
<dbReference type="EC" id="1.8.1.4" evidence="11"/>